<evidence type="ECO:0000256" key="8">
    <source>
        <dbReference type="SAM" id="MobiDB-lite"/>
    </source>
</evidence>
<dbReference type="PRINTS" id="PR00155">
    <property type="entry name" value="AMICYANIN"/>
</dbReference>
<evidence type="ECO:0000256" key="2">
    <source>
        <dbReference type="ARBA" id="ARBA00022448"/>
    </source>
</evidence>
<proteinExistence type="predicted"/>
<evidence type="ECO:0000313" key="11">
    <source>
        <dbReference type="Proteomes" id="UP000242367"/>
    </source>
</evidence>
<evidence type="ECO:0000256" key="1">
    <source>
        <dbReference type="ARBA" id="ARBA00004418"/>
    </source>
</evidence>
<dbReference type="InterPro" id="IPR052721">
    <property type="entry name" value="ET_Amicyanin"/>
</dbReference>
<dbReference type="GO" id="GO:0009055">
    <property type="term" value="F:electron transfer activity"/>
    <property type="evidence" value="ECO:0007669"/>
    <property type="project" value="InterPro"/>
</dbReference>
<feature type="domain" description="Blue (type 1) copper" evidence="9">
    <location>
        <begin position="77"/>
        <end position="158"/>
    </location>
</feature>
<gene>
    <name evidence="10" type="primary">mauC_1</name>
    <name evidence="10" type="ORF">BTM25_34360</name>
</gene>
<dbReference type="Gene3D" id="2.60.40.420">
    <property type="entry name" value="Cupredoxins - blue copper proteins"/>
    <property type="match status" value="1"/>
</dbReference>
<dbReference type="InterPro" id="IPR006311">
    <property type="entry name" value="TAT_signal"/>
</dbReference>
<dbReference type="RefSeq" id="WP_205648129.1">
    <property type="nucleotide sequence ID" value="NZ_MTBP01000002.1"/>
</dbReference>
<dbReference type="EMBL" id="MTBP01000002">
    <property type="protein sequence ID" value="POM24798.1"/>
    <property type="molecule type" value="Genomic_DNA"/>
</dbReference>
<dbReference type="PANTHER" id="PTHR36507:SF1">
    <property type="entry name" value="BLL1555 PROTEIN"/>
    <property type="match status" value="1"/>
</dbReference>
<keyword evidence="5" id="KW-0249">Electron transport</keyword>
<dbReference type="CDD" id="cd13921">
    <property type="entry name" value="Amicyanin"/>
    <property type="match status" value="1"/>
</dbReference>
<feature type="binding site" evidence="7">
    <location>
        <position position="110"/>
    </location>
    <ligand>
        <name>Cu cation</name>
        <dbReference type="ChEBI" id="CHEBI:23378"/>
    </ligand>
</feature>
<dbReference type="InterPro" id="IPR008972">
    <property type="entry name" value="Cupredoxin"/>
</dbReference>
<reference evidence="10 11" key="1">
    <citation type="journal article" date="2017" name="Chemistry">
        <title>Isolation, Biosynthesis and Chemical Modifications of Rubterolones A-F: Rare Tropolone Alkaloids from Actinomadura sp. 5-2.</title>
        <authorList>
            <person name="Guo H."/>
            <person name="Benndorf R."/>
            <person name="Leichnitz D."/>
            <person name="Klassen J.L."/>
            <person name="Vollmers J."/>
            <person name="Gorls H."/>
            <person name="Steinacker M."/>
            <person name="Weigel C."/>
            <person name="Dahse H.M."/>
            <person name="Kaster A.K."/>
            <person name="de Beer Z.W."/>
            <person name="Poulsen M."/>
            <person name="Beemelmanns C."/>
        </authorList>
    </citation>
    <scope>NUCLEOTIDE SEQUENCE [LARGE SCALE GENOMIC DNA]</scope>
    <source>
        <strain evidence="10 11">5-2</strain>
    </source>
</reference>
<name>A0A2P4UIH5_9ACTN</name>
<dbReference type="GO" id="GO:0005507">
    <property type="term" value="F:copper ion binding"/>
    <property type="evidence" value="ECO:0007669"/>
    <property type="project" value="InterPro"/>
</dbReference>
<comment type="caution">
    <text evidence="10">The sequence shown here is derived from an EMBL/GenBank/DDBJ whole genome shotgun (WGS) entry which is preliminary data.</text>
</comment>
<feature type="compositionally biased region" description="Low complexity" evidence="8">
    <location>
        <begin position="164"/>
        <end position="185"/>
    </location>
</feature>
<protein>
    <submittedName>
        <fullName evidence="10">Amicyanin</fullName>
    </submittedName>
</protein>
<evidence type="ECO:0000256" key="4">
    <source>
        <dbReference type="ARBA" id="ARBA00022764"/>
    </source>
</evidence>
<feature type="region of interest" description="Disordered" evidence="8">
    <location>
        <begin position="158"/>
        <end position="199"/>
    </location>
</feature>
<feature type="binding site" evidence="7">
    <location>
        <position position="146"/>
    </location>
    <ligand>
        <name>Cu cation</name>
        <dbReference type="ChEBI" id="CHEBI:23378"/>
    </ligand>
</feature>
<comment type="subcellular location">
    <subcellularLocation>
        <location evidence="1">Periplasm</location>
    </subcellularLocation>
</comment>
<comment type="cofactor">
    <cofactor evidence="7">
        <name>Cu cation</name>
        <dbReference type="ChEBI" id="CHEBI:23378"/>
    </cofactor>
    <text evidence="7">Binds 1 copper ion per subunit.</text>
</comment>
<dbReference type="Proteomes" id="UP000242367">
    <property type="component" value="Unassembled WGS sequence"/>
</dbReference>
<dbReference type="InterPro" id="IPR035668">
    <property type="entry name" value="Amicyanin"/>
</dbReference>
<feature type="binding site" evidence="7">
    <location>
        <position position="149"/>
    </location>
    <ligand>
        <name>Cu cation</name>
        <dbReference type="ChEBI" id="CHEBI:23378"/>
    </ligand>
</feature>
<dbReference type="AlphaFoldDB" id="A0A2P4UIH5"/>
<evidence type="ECO:0000256" key="3">
    <source>
        <dbReference type="ARBA" id="ARBA00022723"/>
    </source>
</evidence>
<evidence type="ECO:0000256" key="7">
    <source>
        <dbReference type="PIRSR" id="PIRSR602386-1"/>
    </source>
</evidence>
<dbReference type="InterPro" id="IPR002386">
    <property type="entry name" value="Amicyanin/Pseudoazurin"/>
</dbReference>
<sequence>MRRPPARLPAAPRRRLLLTICAALATAVAMLSLVGLTAGASGSRLGATHPVAGTDALDRPRAVPVADTRAPVAATAAVVVHIKNYAFSPSALKVSAGQKVTWINDDSAPHTVTTTSGPKKIDSGEMDKGASFSYTFTTAGTYSYYCAYHPDMKAAVTVSGGGASPTPTAKPTAKPTSKPTGHPMPSGTPTPPPGDGTPCTGALNEMLTIILQHIYTAHLQRSPSQQIADALALDQYIKTHTAWVQMILESGVGGVQEVLKGLQPLLQHLYVAHLQRSPAEQLSDALAVDSYLKSHTVLVQDILKPGLDGLLGGGC</sequence>
<dbReference type="PANTHER" id="PTHR36507">
    <property type="entry name" value="BLL1555 PROTEIN"/>
    <property type="match status" value="1"/>
</dbReference>
<dbReference type="GO" id="GO:0042597">
    <property type="term" value="C:periplasmic space"/>
    <property type="evidence" value="ECO:0007669"/>
    <property type="project" value="UniProtKB-SubCell"/>
</dbReference>
<keyword evidence="3 7" id="KW-0479">Metal-binding</keyword>
<accession>A0A2P4UIH5</accession>
<evidence type="ECO:0000256" key="5">
    <source>
        <dbReference type="ARBA" id="ARBA00022982"/>
    </source>
</evidence>
<feature type="compositionally biased region" description="Pro residues" evidence="8">
    <location>
        <begin position="186"/>
        <end position="195"/>
    </location>
</feature>
<dbReference type="Pfam" id="PF00127">
    <property type="entry name" value="Copper-bind"/>
    <property type="match status" value="1"/>
</dbReference>
<evidence type="ECO:0000256" key="6">
    <source>
        <dbReference type="ARBA" id="ARBA00023008"/>
    </source>
</evidence>
<keyword evidence="4" id="KW-0574">Periplasm</keyword>
<dbReference type="InterPro" id="IPR000923">
    <property type="entry name" value="BlueCu_1"/>
</dbReference>
<dbReference type="SUPFAM" id="SSF49503">
    <property type="entry name" value="Cupredoxins"/>
    <property type="match status" value="1"/>
</dbReference>
<evidence type="ECO:0000259" key="9">
    <source>
        <dbReference type="Pfam" id="PF00127"/>
    </source>
</evidence>
<organism evidence="10 11">
    <name type="scientific">Actinomadura rubteroloni</name>
    <dbReference type="NCBI Taxonomy" id="1926885"/>
    <lineage>
        <taxon>Bacteria</taxon>
        <taxon>Bacillati</taxon>
        <taxon>Actinomycetota</taxon>
        <taxon>Actinomycetes</taxon>
        <taxon>Streptosporangiales</taxon>
        <taxon>Thermomonosporaceae</taxon>
        <taxon>Actinomadura</taxon>
    </lineage>
</organism>
<keyword evidence="11" id="KW-1185">Reference proteome</keyword>
<keyword evidence="2" id="KW-0813">Transport</keyword>
<keyword evidence="6 7" id="KW-0186">Copper</keyword>
<evidence type="ECO:0000313" key="10">
    <source>
        <dbReference type="EMBL" id="POM24798.1"/>
    </source>
</evidence>
<dbReference type="PROSITE" id="PS51318">
    <property type="entry name" value="TAT"/>
    <property type="match status" value="1"/>
</dbReference>